<dbReference type="Proteomes" id="UP000075025">
    <property type="component" value="Unassembled WGS sequence"/>
</dbReference>
<accession>A0A147EIT7</accession>
<gene>
    <name evidence="1" type="ORF">NS220_18865</name>
</gene>
<organism evidence="1 2">
    <name type="scientific">Microbacterium testaceum</name>
    <name type="common">Aureobacterium testaceum</name>
    <name type="synonym">Brevibacterium testaceum</name>
    <dbReference type="NCBI Taxonomy" id="2033"/>
    <lineage>
        <taxon>Bacteria</taxon>
        <taxon>Bacillati</taxon>
        <taxon>Actinomycetota</taxon>
        <taxon>Actinomycetes</taxon>
        <taxon>Micrococcales</taxon>
        <taxon>Microbacteriaceae</taxon>
        <taxon>Microbacterium</taxon>
    </lineage>
</organism>
<protein>
    <submittedName>
        <fullName evidence="1">Uncharacterized protein</fullName>
    </submittedName>
</protein>
<sequence>MTSWRELLPGSETAAFEPLALGVELRQREAYDPSRWEARAVVPVTPRLLAQRQDDLQLVARPLVRGAREAWIKADATWDAVRRSTGRFDPAQVRWFAELHALAQALRTTGPFAPSGDTVALDTVDSPLLWP</sequence>
<evidence type="ECO:0000313" key="1">
    <source>
        <dbReference type="EMBL" id="KTR84350.1"/>
    </source>
</evidence>
<feature type="non-terminal residue" evidence="1">
    <location>
        <position position="131"/>
    </location>
</feature>
<comment type="caution">
    <text evidence="1">The sequence shown here is derived from an EMBL/GenBank/DDBJ whole genome shotgun (WGS) entry which is preliminary data.</text>
</comment>
<evidence type="ECO:0000313" key="2">
    <source>
        <dbReference type="Proteomes" id="UP000075025"/>
    </source>
</evidence>
<proteinExistence type="predicted"/>
<dbReference type="EMBL" id="LDRT01000250">
    <property type="protein sequence ID" value="KTR84350.1"/>
    <property type="molecule type" value="Genomic_DNA"/>
</dbReference>
<name>A0A147EIT7_MICTE</name>
<dbReference type="AlphaFoldDB" id="A0A147EIT7"/>
<reference evidence="1 2" key="1">
    <citation type="journal article" date="2016" name="Front. Microbiol.">
        <title>Genomic Resource of Rice Seed Associated Bacteria.</title>
        <authorList>
            <person name="Midha S."/>
            <person name="Bansal K."/>
            <person name="Sharma S."/>
            <person name="Kumar N."/>
            <person name="Patil P.P."/>
            <person name="Chaudhry V."/>
            <person name="Patil P.B."/>
        </authorList>
    </citation>
    <scope>NUCLEOTIDE SEQUENCE [LARGE SCALE GENOMIC DNA]</scope>
    <source>
        <strain evidence="1 2">NS220</strain>
    </source>
</reference>